<evidence type="ECO:0008006" key="4">
    <source>
        <dbReference type="Google" id="ProtNLM"/>
    </source>
</evidence>
<dbReference type="OrthoDB" id="9808290at2"/>
<dbReference type="Pfam" id="PF02643">
    <property type="entry name" value="DUF192"/>
    <property type="match status" value="1"/>
</dbReference>
<gene>
    <name evidence="2" type="ORF">DFR52_101446</name>
</gene>
<protein>
    <recommendedName>
        <fullName evidence="4">DUF192 domain-containing protein</fullName>
    </recommendedName>
</protein>
<accession>A0A317PRG3</accession>
<evidence type="ECO:0000256" key="1">
    <source>
        <dbReference type="SAM" id="SignalP"/>
    </source>
</evidence>
<name>A0A317PRG3_9HYPH</name>
<comment type="caution">
    <text evidence="2">The sequence shown here is derived from an EMBL/GenBank/DDBJ whole genome shotgun (WGS) entry which is preliminary data.</text>
</comment>
<dbReference type="InterPro" id="IPR038695">
    <property type="entry name" value="Saro_0823-like_sf"/>
</dbReference>
<dbReference type="PANTHER" id="PTHR37953">
    <property type="entry name" value="UPF0127 PROTEIN MJ1496"/>
    <property type="match status" value="1"/>
</dbReference>
<reference evidence="2 3" key="1">
    <citation type="submission" date="2018-05" db="EMBL/GenBank/DDBJ databases">
        <title>Genomic Encyclopedia of Type Strains, Phase IV (KMG-IV): sequencing the most valuable type-strain genomes for metagenomic binning, comparative biology and taxonomic classification.</title>
        <authorList>
            <person name="Goeker M."/>
        </authorList>
    </citation>
    <scope>NUCLEOTIDE SEQUENCE [LARGE SCALE GENOMIC DNA]</scope>
    <source>
        <strain evidence="2 3">DSM 16791</strain>
    </source>
</reference>
<dbReference type="InterPro" id="IPR003795">
    <property type="entry name" value="DUF192"/>
</dbReference>
<dbReference type="Gene3D" id="2.60.120.1140">
    <property type="entry name" value="Protein of unknown function DUF192"/>
    <property type="match status" value="1"/>
</dbReference>
<organism evidence="2 3">
    <name type="scientific">Hoeflea marina</name>
    <dbReference type="NCBI Taxonomy" id="274592"/>
    <lineage>
        <taxon>Bacteria</taxon>
        <taxon>Pseudomonadati</taxon>
        <taxon>Pseudomonadota</taxon>
        <taxon>Alphaproteobacteria</taxon>
        <taxon>Hyphomicrobiales</taxon>
        <taxon>Rhizobiaceae</taxon>
        <taxon>Hoeflea</taxon>
    </lineage>
</organism>
<dbReference type="Proteomes" id="UP000246352">
    <property type="component" value="Unassembled WGS sequence"/>
</dbReference>
<proteinExistence type="predicted"/>
<feature type="signal peptide" evidence="1">
    <location>
        <begin position="1"/>
        <end position="24"/>
    </location>
</feature>
<dbReference type="AlphaFoldDB" id="A0A317PRG3"/>
<evidence type="ECO:0000313" key="3">
    <source>
        <dbReference type="Proteomes" id="UP000246352"/>
    </source>
</evidence>
<dbReference type="EMBL" id="QGTR01000001">
    <property type="protein sequence ID" value="PWW03759.1"/>
    <property type="molecule type" value="Genomic_DNA"/>
</dbReference>
<sequence>MRRLLSACIVAVAGLVALAGSSLAFETSPEPLVIETRQCAAAPATDGCPLRFSVELALTPADREQGLMNRTEMASDHGMLFRFDATRDVYMWMKNTVLPLDMVFIAEDGAVAGVAHDAVPFSETIIASPGPVRYVLELNAGVAAASGIMAGDRVVHPALEP</sequence>
<keyword evidence="1" id="KW-0732">Signal</keyword>
<keyword evidence="3" id="KW-1185">Reference proteome</keyword>
<dbReference type="PANTHER" id="PTHR37953:SF1">
    <property type="entry name" value="UPF0127 PROTEIN MJ1496"/>
    <property type="match status" value="1"/>
</dbReference>
<evidence type="ECO:0000313" key="2">
    <source>
        <dbReference type="EMBL" id="PWW03759.1"/>
    </source>
</evidence>
<feature type="chain" id="PRO_5016400193" description="DUF192 domain-containing protein" evidence="1">
    <location>
        <begin position="25"/>
        <end position="161"/>
    </location>
</feature>